<feature type="signal peptide" evidence="2">
    <location>
        <begin position="1"/>
        <end position="16"/>
    </location>
</feature>
<dbReference type="AlphaFoldDB" id="A0A8J5FHF7"/>
<feature type="domain" description="R13L1/DRL21-like LRR repeat region" evidence="4">
    <location>
        <begin position="745"/>
        <end position="871"/>
    </location>
</feature>
<evidence type="ECO:0008006" key="7">
    <source>
        <dbReference type="Google" id="ProtNLM"/>
    </source>
</evidence>
<evidence type="ECO:0000313" key="6">
    <source>
        <dbReference type="Proteomes" id="UP000734854"/>
    </source>
</evidence>
<feature type="chain" id="PRO_5035329398" description="NB-ARC domain-containing protein" evidence="2">
    <location>
        <begin position="17"/>
        <end position="1042"/>
    </location>
</feature>
<keyword evidence="1" id="KW-0433">Leucine-rich repeat</keyword>
<gene>
    <name evidence="5" type="ORF">ZIOFF_057064</name>
</gene>
<dbReference type="Pfam" id="PF00931">
    <property type="entry name" value="NB-ARC"/>
    <property type="match status" value="1"/>
</dbReference>
<evidence type="ECO:0000256" key="2">
    <source>
        <dbReference type="SAM" id="SignalP"/>
    </source>
</evidence>
<evidence type="ECO:0000256" key="1">
    <source>
        <dbReference type="ARBA" id="ARBA00022614"/>
    </source>
</evidence>
<reference evidence="5 6" key="1">
    <citation type="submission" date="2020-08" db="EMBL/GenBank/DDBJ databases">
        <title>Plant Genome Project.</title>
        <authorList>
            <person name="Zhang R.-G."/>
        </authorList>
    </citation>
    <scope>NUCLEOTIDE SEQUENCE [LARGE SCALE GENOMIC DNA]</scope>
    <source>
        <tissue evidence="5">Rhizome</tissue>
    </source>
</reference>
<dbReference type="InterPro" id="IPR002182">
    <property type="entry name" value="NB-ARC"/>
</dbReference>
<evidence type="ECO:0000259" key="4">
    <source>
        <dbReference type="Pfam" id="PF25019"/>
    </source>
</evidence>
<dbReference type="Proteomes" id="UP000734854">
    <property type="component" value="Unassembled WGS sequence"/>
</dbReference>
<keyword evidence="2" id="KW-0732">Signal</keyword>
<organism evidence="5 6">
    <name type="scientific">Zingiber officinale</name>
    <name type="common">Ginger</name>
    <name type="synonym">Amomum zingiber</name>
    <dbReference type="NCBI Taxonomy" id="94328"/>
    <lineage>
        <taxon>Eukaryota</taxon>
        <taxon>Viridiplantae</taxon>
        <taxon>Streptophyta</taxon>
        <taxon>Embryophyta</taxon>
        <taxon>Tracheophyta</taxon>
        <taxon>Spermatophyta</taxon>
        <taxon>Magnoliopsida</taxon>
        <taxon>Liliopsida</taxon>
        <taxon>Zingiberales</taxon>
        <taxon>Zingiberaceae</taxon>
        <taxon>Zingiber</taxon>
    </lineage>
</organism>
<protein>
    <recommendedName>
        <fullName evidence="7">NB-ARC domain-containing protein</fullName>
    </recommendedName>
</protein>
<dbReference type="PANTHER" id="PTHR36766">
    <property type="entry name" value="PLANT BROAD-SPECTRUM MILDEW RESISTANCE PROTEIN RPW8"/>
    <property type="match status" value="1"/>
</dbReference>
<accession>A0A8J5FHF7</accession>
<dbReference type="InterPro" id="IPR056789">
    <property type="entry name" value="LRR_R13L1-DRL21"/>
</dbReference>
<evidence type="ECO:0000313" key="5">
    <source>
        <dbReference type="EMBL" id="KAG6488304.1"/>
    </source>
</evidence>
<dbReference type="Gene3D" id="3.80.10.10">
    <property type="entry name" value="Ribonuclease Inhibitor"/>
    <property type="match status" value="3"/>
</dbReference>
<comment type="caution">
    <text evidence="5">The sequence shown here is derived from an EMBL/GenBank/DDBJ whole genome shotgun (WGS) entry which is preliminary data.</text>
</comment>
<evidence type="ECO:0000259" key="3">
    <source>
        <dbReference type="Pfam" id="PF00931"/>
    </source>
</evidence>
<dbReference type="PANTHER" id="PTHR36766:SF64">
    <property type="entry name" value="OS12G0206100 PROTEIN"/>
    <property type="match status" value="1"/>
</dbReference>
<dbReference type="SUPFAM" id="SSF52540">
    <property type="entry name" value="P-loop containing nucleoside triphosphate hydrolases"/>
    <property type="match status" value="1"/>
</dbReference>
<proteinExistence type="predicted"/>
<sequence length="1042" mass="120148">MLVFLELKHLLLEVLPSPTMVAQGRLLCIQNHLAMVCDSLWAINSMIEIPEMGVLFNYIWHHRFNSPLHVPVEFADWVTDVATAVIDMGELLSRIMDWEASLHFRHVILVELKEMLCDLNSLALRGSAMGLPRDPMGSMNPLREDYSIVLKNEVVGRHEDLEKLIEIFQQQQLVPSNNNGDDYNPFVIVIDGEERVGKTTLAYMIYHHTWVRQQFHHRIWVDLSPSVSTLEMIKIIGKEFAESINNEEYCDQKLHLELPLQAMWEYINEQLDGSRYLLVLHCLDLNSLISQPEWSELKNILLRVGGPGSAVLVILKSSTQSVSDMSFQNRVKDITTYYLKPLSDDAWLELFKRHAAMTIPPSKRDIVFKGSTFAMPLFQLVGQTFGAKFWGSLGHSIQVEDLFPCEIKDIHMVRNFPFAIVRLLQYHYLLDKDYNVILHMLTAESLIPVEGLSPGWTEIYERFRYGRESTFCFPRKVYLHRKVPGDSTTIPRCCRYLRLEINARAIPFRLPTMPVEVNKKMIALILREDEATTQEDDKRMTFQVYKKRLMKPATTISLQVYKKRRTKAATTISKFLDKMSVRLVHLHILVVETSMIQSLPNEISKLVSLRYLHLSKLEIELLPKSLFDLLNLQILSLLHCKNLQKMPGRIHKLKKLQILKLAYCTKLQQLPRSITRLKNLEELNVEGCCFLRKLPEDLVSFKSLKILNVAGCASLSQIPHGIEQSIGLRKLSGIFVGVNEGFVLTQLQVLTNLQEIRLQNLERAEEIQTEVLMGQQSLWDLSLHWGGEEKKESSESTTSLQVLEALRPSLQLKRLEIISYKGVEFPTWMSKQQLAGFNSLVEVRLINLKRCATLPSLGQLANLGKLEISGMDLITHLDDTFYGDGDIFPMLTELTFSEMLALEKWYMTKRKYIRYFSKLRQLSLIQCPKLKEINLFVYGTIRIWLNNETIWSVKFCSWDNLQNIEIIEIVGCQELRCLPQSMQRLKHLYKMTINSCNNLTTLVALDSLKELNIYACPVLAFDLEAFTKLRGLTSKGCPKMQM</sequence>
<dbReference type="GO" id="GO:0043531">
    <property type="term" value="F:ADP binding"/>
    <property type="evidence" value="ECO:0007669"/>
    <property type="project" value="InterPro"/>
</dbReference>
<dbReference type="InterPro" id="IPR032675">
    <property type="entry name" value="LRR_dom_sf"/>
</dbReference>
<feature type="domain" description="NB-ARC" evidence="3">
    <location>
        <begin position="184"/>
        <end position="281"/>
    </location>
</feature>
<dbReference type="Pfam" id="PF25019">
    <property type="entry name" value="LRR_R13L1-DRL21"/>
    <property type="match status" value="1"/>
</dbReference>
<dbReference type="InterPro" id="IPR027417">
    <property type="entry name" value="P-loop_NTPase"/>
</dbReference>
<name>A0A8J5FHF7_ZINOF</name>
<keyword evidence="6" id="KW-1185">Reference proteome</keyword>
<dbReference type="EMBL" id="JACMSC010000015">
    <property type="protein sequence ID" value="KAG6488304.1"/>
    <property type="molecule type" value="Genomic_DNA"/>
</dbReference>
<dbReference type="SUPFAM" id="SSF52058">
    <property type="entry name" value="L domain-like"/>
    <property type="match status" value="1"/>
</dbReference>
<dbReference type="Gene3D" id="3.40.50.300">
    <property type="entry name" value="P-loop containing nucleotide triphosphate hydrolases"/>
    <property type="match status" value="1"/>
</dbReference>